<name>A0A251XNW7_CLAMM</name>
<feature type="compositionally biased region" description="Basic and acidic residues" evidence="1">
    <location>
        <begin position="464"/>
        <end position="479"/>
    </location>
</feature>
<reference evidence="2 3" key="1">
    <citation type="submission" date="2016-08" db="EMBL/GenBank/DDBJ databases">
        <title>Genome sequence of Clavibacter michiganensis subsp. michiganensis strain CASJ007.</title>
        <authorList>
            <person name="Thapa S.P."/>
            <person name="Coaker G."/>
        </authorList>
    </citation>
    <scope>NUCLEOTIDE SEQUENCE [LARGE SCALE GENOMIC DNA]</scope>
    <source>
        <strain evidence="2">CASJ007</strain>
    </source>
</reference>
<feature type="region of interest" description="Disordered" evidence="1">
    <location>
        <begin position="158"/>
        <end position="186"/>
    </location>
</feature>
<feature type="region of interest" description="Disordered" evidence="1">
    <location>
        <begin position="419"/>
        <end position="441"/>
    </location>
</feature>
<gene>
    <name evidence="2" type="ORF">CMMCAS07_08085</name>
</gene>
<evidence type="ECO:0000313" key="3">
    <source>
        <dbReference type="Proteomes" id="UP000195062"/>
    </source>
</evidence>
<proteinExistence type="predicted"/>
<feature type="region of interest" description="Disordered" evidence="1">
    <location>
        <begin position="458"/>
        <end position="494"/>
    </location>
</feature>
<sequence length="553" mass="58812">MREAVDELPVRGERGLHRPFLEDVDPHVPVQQQPAVELGDLRVEPDLRALGDDPDRLPERAADGRVVQLAQPDGARVHDRRQHGAPAVAAREVAQHVDAAVARVGDGLAHAPLDPPRVVLERPLLPQVDVEEDRGAELADDELQPLLVAAVEHGEVEEEAALGGPGGHDLGERRREHGGHRQPAGARGGLEQAQLLLPDPVVQAAGARVGVSASCVVADGQRRPRGQVGDALAPPACVRRRPGRVGARGPGGQLRAHVAVDRGQLPPGLLDQVAEVGEEHAEADGVAREHVEVDVQAAAAERQERQVDAEHLAALDGHATVRAVVAHPLEARVHRVGVLRAEVVDAQPGGGRLLVGGQRLLRAVVPEAHPQRRVPGDQGGEGRAQPPGIQVRAVELDVEVRGDRPGRLAGLPAEPVRVLQRRERRRRRGVERGGGGARDGIRAAPDASAVAVAVRGGLAQHARPRPDRGVCREPREVGREAVAPPASREADQRRGLEAEVHEVVVEPHVGGVEAQGARDLRAERRGGGDGGDPLGHVHAPRARVVENRYHMAR</sequence>
<evidence type="ECO:0000313" key="2">
    <source>
        <dbReference type="EMBL" id="OUE04893.1"/>
    </source>
</evidence>
<organism evidence="2 3">
    <name type="scientific">Clavibacter michiganensis subsp. michiganensis</name>
    <dbReference type="NCBI Taxonomy" id="33013"/>
    <lineage>
        <taxon>Bacteria</taxon>
        <taxon>Bacillati</taxon>
        <taxon>Actinomycetota</taxon>
        <taxon>Actinomycetes</taxon>
        <taxon>Micrococcales</taxon>
        <taxon>Microbacteriaceae</taxon>
        <taxon>Clavibacter</taxon>
    </lineage>
</organism>
<accession>A0A251XNW7</accession>
<dbReference type="Proteomes" id="UP000195062">
    <property type="component" value="Unassembled WGS sequence"/>
</dbReference>
<keyword evidence="3" id="KW-1185">Reference proteome</keyword>
<dbReference type="AlphaFoldDB" id="A0A251XNW7"/>
<dbReference type="EMBL" id="MDHH01000001">
    <property type="protein sequence ID" value="OUE04893.1"/>
    <property type="molecule type" value="Genomic_DNA"/>
</dbReference>
<protein>
    <submittedName>
        <fullName evidence="2">Uncharacterized protein</fullName>
    </submittedName>
</protein>
<feature type="compositionally biased region" description="Basic and acidic residues" evidence="1">
    <location>
        <begin position="516"/>
        <end position="527"/>
    </location>
</feature>
<feature type="region of interest" description="Disordered" evidence="1">
    <location>
        <begin position="368"/>
        <end position="388"/>
    </location>
</feature>
<comment type="caution">
    <text evidence="2">The sequence shown here is derived from an EMBL/GenBank/DDBJ whole genome shotgun (WGS) entry which is preliminary data.</text>
</comment>
<feature type="region of interest" description="Disordered" evidence="1">
    <location>
        <begin position="515"/>
        <end position="537"/>
    </location>
</feature>
<evidence type="ECO:0000256" key="1">
    <source>
        <dbReference type="SAM" id="MobiDB-lite"/>
    </source>
</evidence>